<evidence type="ECO:0000313" key="3">
    <source>
        <dbReference type="EMBL" id="MDG9699641.1"/>
    </source>
</evidence>
<feature type="compositionally biased region" description="Low complexity" evidence="1">
    <location>
        <begin position="194"/>
        <end position="206"/>
    </location>
</feature>
<keyword evidence="4" id="KW-1185">Reference proteome</keyword>
<protein>
    <submittedName>
        <fullName evidence="3">Uncharacterized protein</fullName>
    </submittedName>
</protein>
<keyword evidence="2" id="KW-0812">Transmembrane</keyword>
<proteinExistence type="predicted"/>
<dbReference type="Proteomes" id="UP001237156">
    <property type="component" value="Unassembled WGS sequence"/>
</dbReference>
<dbReference type="EMBL" id="JARVII010000014">
    <property type="protein sequence ID" value="MDG9699641.1"/>
    <property type="molecule type" value="Genomic_DNA"/>
</dbReference>
<name>A0AAW6RM44_9BURK</name>
<feature type="transmembrane region" description="Helical" evidence="2">
    <location>
        <begin position="46"/>
        <end position="69"/>
    </location>
</feature>
<evidence type="ECO:0000256" key="2">
    <source>
        <dbReference type="SAM" id="Phobius"/>
    </source>
</evidence>
<reference evidence="3 4" key="1">
    <citation type="submission" date="2023-04" db="EMBL/GenBank/DDBJ databases">
        <title>Ottowia paracancer sp. nov., isolated from human stomach.</title>
        <authorList>
            <person name="Song Y."/>
        </authorList>
    </citation>
    <scope>NUCLEOTIDE SEQUENCE [LARGE SCALE GENOMIC DNA]</scope>
    <source>
        <strain evidence="3 4">10c7w1</strain>
    </source>
</reference>
<comment type="caution">
    <text evidence="3">The sequence shown here is derived from an EMBL/GenBank/DDBJ whole genome shotgun (WGS) entry which is preliminary data.</text>
</comment>
<sequence>MTSYFLTGKFNVPANEIINTLIIFFLIMIMQRIIAYVIIDSDWLNNCFYIIVIAVSFIIILFLLTGAPLKISKVAVYQLGLGEMRNVSVLLKDEGCEIFNAIPMPAGQKPLCDEKTKIVRSVHLRSRIASPYVFEAEGNGDQVWRITIPKEQVISLIISGVYGSQPPNPGAPNNQTQDCPDRNQSPNPPQQGCASAAQNGAAAATK</sequence>
<feature type="compositionally biased region" description="Polar residues" evidence="1">
    <location>
        <begin position="171"/>
        <end position="193"/>
    </location>
</feature>
<evidence type="ECO:0000313" key="4">
    <source>
        <dbReference type="Proteomes" id="UP001237156"/>
    </source>
</evidence>
<dbReference type="AlphaFoldDB" id="A0AAW6RM44"/>
<evidence type="ECO:0000256" key="1">
    <source>
        <dbReference type="SAM" id="MobiDB-lite"/>
    </source>
</evidence>
<gene>
    <name evidence="3" type="ORF">QB898_07945</name>
</gene>
<feature type="transmembrane region" description="Helical" evidence="2">
    <location>
        <begin position="20"/>
        <end position="39"/>
    </location>
</feature>
<feature type="region of interest" description="Disordered" evidence="1">
    <location>
        <begin position="165"/>
        <end position="206"/>
    </location>
</feature>
<keyword evidence="2" id="KW-0472">Membrane</keyword>
<keyword evidence="2" id="KW-1133">Transmembrane helix</keyword>
<organism evidence="3 4">
    <name type="scientific">Ottowia cancrivicina</name>
    <dbReference type="NCBI Taxonomy" id="3040346"/>
    <lineage>
        <taxon>Bacteria</taxon>
        <taxon>Pseudomonadati</taxon>
        <taxon>Pseudomonadota</taxon>
        <taxon>Betaproteobacteria</taxon>
        <taxon>Burkholderiales</taxon>
        <taxon>Comamonadaceae</taxon>
        <taxon>Ottowia</taxon>
    </lineage>
</organism>
<accession>A0AAW6RM44</accession>